<proteinExistence type="predicted"/>
<gene>
    <name evidence="7" type="ORF">PINE0816_LOCUS10025</name>
</gene>
<keyword evidence="2" id="KW-0698">rRNA processing</keyword>
<keyword evidence="6" id="KW-0067">ATP-binding</keyword>
<keyword evidence="4" id="KW-0547">Nucleotide-binding</keyword>
<dbReference type="GO" id="GO:0006364">
    <property type="term" value="P:rRNA processing"/>
    <property type="evidence" value="ECO:0007669"/>
    <property type="project" value="UniProtKB-KW"/>
</dbReference>
<keyword evidence="1" id="KW-0690">Ribosome biogenesis</keyword>
<name>A0A7S0GFL4_9STRA</name>
<evidence type="ECO:0000256" key="1">
    <source>
        <dbReference type="ARBA" id="ARBA00022517"/>
    </source>
</evidence>
<protein>
    <recommendedName>
        <fullName evidence="8">Adenylate kinase isoenzyme 6 homolog</fullName>
    </recommendedName>
</protein>
<evidence type="ECO:0000313" key="7">
    <source>
        <dbReference type="EMBL" id="CAD8413892.1"/>
    </source>
</evidence>
<dbReference type="EMBL" id="HBEL01021410">
    <property type="protein sequence ID" value="CAD8413892.1"/>
    <property type="molecule type" value="Transcribed_RNA"/>
</dbReference>
<dbReference type="GO" id="GO:0005634">
    <property type="term" value="C:nucleus"/>
    <property type="evidence" value="ECO:0007669"/>
    <property type="project" value="TreeGrafter"/>
</dbReference>
<accession>A0A7S0GFL4</accession>
<dbReference type="InterPro" id="IPR027417">
    <property type="entry name" value="P-loop_NTPase"/>
</dbReference>
<dbReference type="GO" id="GO:0005524">
    <property type="term" value="F:ATP binding"/>
    <property type="evidence" value="ECO:0007669"/>
    <property type="project" value="UniProtKB-KW"/>
</dbReference>
<sequence length="113" mass="13179">MEPMLEECAEKGIGVVVDFHSVSFFPERWFDLVLVLRSDTAVLYDRLTDRGYSEKKRTENVQCEIMQVVLDEAKESYAHEIVHEVPSNTKEELESNVSRMVQWTAQWISEKNP</sequence>
<dbReference type="Pfam" id="PF13238">
    <property type="entry name" value="AAA_18"/>
    <property type="match status" value="1"/>
</dbReference>
<dbReference type="GO" id="GO:0005737">
    <property type="term" value="C:cytoplasm"/>
    <property type="evidence" value="ECO:0007669"/>
    <property type="project" value="TreeGrafter"/>
</dbReference>
<evidence type="ECO:0008006" key="8">
    <source>
        <dbReference type="Google" id="ProtNLM"/>
    </source>
</evidence>
<evidence type="ECO:0000256" key="5">
    <source>
        <dbReference type="ARBA" id="ARBA00022777"/>
    </source>
</evidence>
<keyword evidence="5" id="KW-0418">Kinase</keyword>
<evidence type="ECO:0000256" key="3">
    <source>
        <dbReference type="ARBA" id="ARBA00022679"/>
    </source>
</evidence>
<evidence type="ECO:0000256" key="4">
    <source>
        <dbReference type="ARBA" id="ARBA00022741"/>
    </source>
</evidence>
<dbReference type="Gene3D" id="3.40.50.300">
    <property type="entry name" value="P-loop containing nucleotide triphosphate hydrolases"/>
    <property type="match status" value="1"/>
</dbReference>
<dbReference type="AlphaFoldDB" id="A0A7S0GFL4"/>
<keyword evidence="3" id="KW-0808">Transferase</keyword>
<dbReference type="PANTHER" id="PTHR12595:SF0">
    <property type="entry name" value="ADENYLATE KINASE ISOENZYME 6"/>
    <property type="match status" value="1"/>
</dbReference>
<dbReference type="GO" id="GO:0016887">
    <property type="term" value="F:ATP hydrolysis activity"/>
    <property type="evidence" value="ECO:0007669"/>
    <property type="project" value="InterPro"/>
</dbReference>
<organism evidence="7">
    <name type="scientific">Proboscia inermis</name>
    <dbReference type="NCBI Taxonomy" id="420281"/>
    <lineage>
        <taxon>Eukaryota</taxon>
        <taxon>Sar</taxon>
        <taxon>Stramenopiles</taxon>
        <taxon>Ochrophyta</taxon>
        <taxon>Bacillariophyta</taxon>
        <taxon>Coscinodiscophyceae</taxon>
        <taxon>Rhizosoleniophycidae</taxon>
        <taxon>Rhizosoleniales</taxon>
        <taxon>Rhizosoleniaceae</taxon>
        <taxon>Proboscia</taxon>
    </lineage>
</organism>
<evidence type="ECO:0000256" key="6">
    <source>
        <dbReference type="ARBA" id="ARBA00022840"/>
    </source>
</evidence>
<dbReference type="SUPFAM" id="SSF52540">
    <property type="entry name" value="P-loop containing nucleoside triphosphate hydrolases"/>
    <property type="match status" value="1"/>
</dbReference>
<dbReference type="PANTHER" id="PTHR12595">
    <property type="entry name" value="POS9-ACTIVATING FACTOR FAP7-RELATED"/>
    <property type="match status" value="1"/>
</dbReference>
<evidence type="ECO:0000256" key="2">
    <source>
        <dbReference type="ARBA" id="ARBA00022552"/>
    </source>
</evidence>
<dbReference type="InterPro" id="IPR020618">
    <property type="entry name" value="Adenyl_kinase_AK6"/>
</dbReference>
<reference evidence="7" key="1">
    <citation type="submission" date="2021-01" db="EMBL/GenBank/DDBJ databases">
        <authorList>
            <person name="Corre E."/>
            <person name="Pelletier E."/>
            <person name="Niang G."/>
            <person name="Scheremetjew M."/>
            <person name="Finn R."/>
            <person name="Kale V."/>
            <person name="Holt S."/>
            <person name="Cochrane G."/>
            <person name="Meng A."/>
            <person name="Brown T."/>
            <person name="Cohen L."/>
        </authorList>
    </citation>
    <scope>NUCLEOTIDE SEQUENCE</scope>
    <source>
        <strain evidence="7">CCAP1064/1</strain>
    </source>
</reference>
<dbReference type="GO" id="GO:0004017">
    <property type="term" value="F:AMP kinase activity"/>
    <property type="evidence" value="ECO:0007669"/>
    <property type="project" value="InterPro"/>
</dbReference>